<dbReference type="RefSeq" id="WP_379289651.1">
    <property type="nucleotide sequence ID" value="NZ_JBHTIU010000063.1"/>
</dbReference>
<protein>
    <submittedName>
        <fullName evidence="6">Helix-turn-helix domain-containing protein</fullName>
    </submittedName>
</protein>
<organism evidence="6 7">
    <name type="scientific">Paenibacillus residui</name>
    <dbReference type="NCBI Taxonomy" id="629724"/>
    <lineage>
        <taxon>Bacteria</taxon>
        <taxon>Bacillati</taxon>
        <taxon>Bacillota</taxon>
        <taxon>Bacilli</taxon>
        <taxon>Bacillales</taxon>
        <taxon>Paenibacillaceae</taxon>
        <taxon>Paenibacillus</taxon>
    </lineage>
</organism>
<dbReference type="InterPro" id="IPR020449">
    <property type="entry name" value="Tscrpt_reg_AraC-type_HTH"/>
</dbReference>
<keyword evidence="4" id="KW-0812">Transmembrane</keyword>
<sequence>MNIIRLYRSRKYLRRILLAVLTIPFVLVTIFSMILYMNSRDTALKIQSEADRKILAQINYNIMSMNEMVENLAKSVYLDTDMVALLYGRDENIFELPSKMLKLEKLVSSTSFLHSIIIYNANTGKYYSTDSLFQQNANGERERLDRFLHTSDSVRRLQLIPISYDQDSSMEGNVSSIDLFGYLMYGSEESPADHSSSMVILAVKPEWLFDNLQMLNGLSGYGENSIVIVNGKGEYYTRNQLPPAIDPDELGEALLTDQPGSFGQFVRKIQDSSHLVSYMHTDVYGWTIVSIRPYEAVLGSIYQMRGHFILITVLFLLLSLIAAFPVSRKLYGPLENILKQLKQVPQSMFAGMRTGVQDEMKYLSQLHTHVFRKMDEYERDRDAKRSIVINYQLRKLILDSTAENEQTFRQWIADGRLRIAESGPYVLIVMKIDDYKQYMQLSSADRRLLSFAVGNISEELLSVLAPVEFVDMKNDQFTLLVSGAGMESELMDRLVPVLEEVQETLYRLYRLSLTVAISQPAADYREWTSRYGEALRSSAYRMVFGKRSVITPERIREKAGSDTFPNTAELEKRLAENLKAMRTEALAADLDGLLDQAARSNIENIQHWILHLLVVIRGTIMEINNNRLLPFDMDWQDGYRRVLEAETLEEVRDQFLKMFANLEEHRQSSSEEKKDALVDTICELIDIHYMDMDLSLQSISSMLKMSSAYVGRLFKANTSVTVTEYIHNVRLNKALELLEGEDYSINEVMERVGYRTQSHFFKLFKSKYGTTPREYRLKRSLPGHH</sequence>
<dbReference type="InterPro" id="IPR009057">
    <property type="entry name" value="Homeodomain-like_sf"/>
</dbReference>
<dbReference type="EMBL" id="JBHTIU010000063">
    <property type="protein sequence ID" value="MFD0870878.1"/>
    <property type="molecule type" value="Genomic_DNA"/>
</dbReference>
<evidence type="ECO:0000256" key="2">
    <source>
        <dbReference type="ARBA" id="ARBA00023125"/>
    </source>
</evidence>
<dbReference type="PANTHER" id="PTHR43280">
    <property type="entry name" value="ARAC-FAMILY TRANSCRIPTIONAL REGULATOR"/>
    <property type="match status" value="1"/>
</dbReference>
<keyword evidence="1" id="KW-0805">Transcription regulation</keyword>
<dbReference type="Pfam" id="PF17853">
    <property type="entry name" value="GGDEF_2"/>
    <property type="match status" value="1"/>
</dbReference>
<keyword evidence="3" id="KW-0804">Transcription</keyword>
<dbReference type="PANTHER" id="PTHR43280:SF2">
    <property type="entry name" value="HTH-TYPE TRANSCRIPTIONAL REGULATOR EXSA"/>
    <property type="match status" value="1"/>
</dbReference>
<evidence type="ECO:0000313" key="6">
    <source>
        <dbReference type="EMBL" id="MFD0870878.1"/>
    </source>
</evidence>
<evidence type="ECO:0000256" key="3">
    <source>
        <dbReference type="ARBA" id="ARBA00023163"/>
    </source>
</evidence>
<evidence type="ECO:0000256" key="4">
    <source>
        <dbReference type="SAM" id="Phobius"/>
    </source>
</evidence>
<dbReference type="PRINTS" id="PR00032">
    <property type="entry name" value="HTHARAC"/>
</dbReference>
<feature type="transmembrane region" description="Helical" evidence="4">
    <location>
        <begin position="12"/>
        <end position="37"/>
    </location>
</feature>
<gene>
    <name evidence="6" type="ORF">ACFQ03_17185</name>
</gene>
<keyword evidence="4" id="KW-1133">Transmembrane helix</keyword>
<evidence type="ECO:0000259" key="5">
    <source>
        <dbReference type="PROSITE" id="PS01124"/>
    </source>
</evidence>
<proteinExistence type="predicted"/>
<keyword evidence="2" id="KW-0238">DNA-binding</keyword>
<dbReference type="InterPro" id="IPR041522">
    <property type="entry name" value="CdaR_GGDEF"/>
</dbReference>
<evidence type="ECO:0000313" key="7">
    <source>
        <dbReference type="Proteomes" id="UP001597120"/>
    </source>
</evidence>
<keyword evidence="7" id="KW-1185">Reference proteome</keyword>
<dbReference type="Gene3D" id="1.10.10.60">
    <property type="entry name" value="Homeodomain-like"/>
    <property type="match status" value="2"/>
</dbReference>
<dbReference type="Proteomes" id="UP001597120">
    <property type="component" value="Unassembled WGS sequence"/>
</dbReference>
<dbReference type="PROSITE" id="PS01124">
    <property type="entry name" value="HTH_ARAC_FAMILY_2"/>
    <property type="match status" value="1"/>
</dbReference>
<accession>A0ABW3DBJ1</accession>
<dbReference type="SUPFAM" id="SSF46689">
    <property type="entry name" value="Homeodomain-like"/>
    <property type="match status" value="1"/>
</dbReference>
<keyword evidence="4" id="KW-0472">Membrane</keyword>
<reference evidence="7" key="1">
    <citation type="journal article" date="2019" name="Int. J. Syst. Evol. Microbiol.">
        <title>The Global Catalogue of Microorganisms (GCM) 10K type strain sequencing project: providing services to taxonomists for standard genome sequencing and annotation.</title>
        <authorList>
            <consortium name="The Broad Institute Genomics Platform"/>
            <consortium name="The Broad Institute Genome Sequencing Center for Infectious Disease"/>
            <person name="Wu L."/>
            <person name="Ma J."/>
        </authorList>
    </citation>
    <scope>NUCLEOTIDE SEQUENCE [LARGE SCALE GENOMIC DNA]</scope>
    <source>
        <strain evidence="7">CCUG 57263</strain>
    </source>
</reference>
<feature type="domain" description="HTH araC/xylS-type" evidence="5">
    <location>
        <begin position="679"/>
        <end position="778"/>
    </location>
</feature>
<dbReference type="InterPro" id="IPR018060">
    <property type="entry name" value="HTH_AraC"/>
</dbReference>
<comment type="caution">
    <text evidence="6">The sequence shown here is derived from an EMBL/GenBank/DDBJ whole genome shotgun (WGS) entry which is preliminary data.</text>
</comment>
<dbReference type="Pfam" id="PF12833">
    <property type="entry name" value="HTH_18"/>
    <property type="match status" value="1"/>
</dbReference>
<dbReference type="SMART" id="SM00342">
    <property type="entry name" value="HTH_ARAC"/>
    <property type="match status" value="1"/>
</dbReference>
<evidence type="ECO:0000256" key="1">
    <source>
        <dbReference type="ARBA" id="ARBA00023015"/>
    </source>
</evidence>
<name>A0ABW3DBJ1_9BACL</name>